<dbReference type="Proteomes" id="UP000838756">
    <property type="component" value="Unassembled WGS sequence"/>
</dbReference>
<keyword evidence="2" id="KW-1185">Reference proteome</keyword>
<accession>A0A8S4REK8</accession>
<gene>
    <name evidence="1" type="primary">jg5874</name>
    <name evidence="1" type="ORF">PAEG_LOCUS12968</name>
</gene>
<dbReference type="EMBL" id="CAKXAJ010025123">
    <property type="protein sequence ID" value="CAH2235304.1"/>
    <property type="molecule type" value="Genomic_DNA"/>
</dbReference>
<dbReference type="OrthoDB" id="6929546at2759"/>
<reference evidence="1" key="1">
    <citation type="submission" date="2022-03" db="EMBL/GenBank/DDBJ databases">
        <authorList>
            <person name="Lindestad O."/>
        </authorList>
    </citation>
    <scope>NUCLEOTIDE SEQUENCE</scope>
</reference>
<sequence>MFAKYLPWLKQKCKPEQKNYFLSFLQIFGKGVQGYHLYNGYLKRDLEKNNFKKKKRSPFPLTPTFRNVSVPITNSIILGISISSNLSFGQCIESKAKTAGKKLGILNKVKRYFTPEQLLTLYQAQVRSCMEYCSHLWDGSAKYQLDALDSVDRRARRLIGNDLVVSRLQSLEHRRKVACLAVFYKIHFGECAQELFDLVKPSPFYHRTARHRKNLHRYVVEIPSTRTKRFASSFLIRTAKAWNALPSSVFPNTYNLGTFKSRVNRHLLGKRASS</sequence>
<proteinExistence type="predicted"/>
<comment type="caution">
    <text evidence="1">The sequence shown here is derived from an EMBL/GenBank/DDBJ whole genome shotgun (WGS) entry which is preliminary data.</text>
</comment>
<protein>
    <submittedName>
        <fullName evidence="1">Jg5874 protein</fullName>
    </submittedName>
</protein>
<evidence type="ECO:0000313" key="2">
    <source>
        <dbReference type="Proteomes" id="UP000838756"/>
    </source>
</evidence>
<evidence type="ECO:0000313" key="1">
    <source>
        <dbReference type="EMBL" id="CAH2235304.1"/>
    </source>
</evidence>
<dbReference type="AlphaFoldDB" id="A0A8S4REK8"/>
<organism evidence="1 2">
    <name type="scientific">Pararge aegeria aegeria</name>
    <dbReference type="NCBI Taxonomy" id="348720"/>
    <lineage>
        <taxon>Eukaryota</taxon>
        <taxon>Metazoa</taxon>
        <taxon>Ecdysozoa</taxon>
        <taxon>Arthropoda</taxon>
        <taxon>Hexapoda</taxon>
        <taxon>Insecta</taxon>
        <taxon>Pterygota</taxon>
        <taxon>Neoptera</taxon>
        <taxon>Endopterygota</taxon>
        <taxon>Lepidoptera</taxon>
        <taxon>Glossata</taxon>
        <taxon>Ditrysia</taxon>
        <taxon>Papilionoidea</taxon>
        <taxon>Nymphalidae</taxon>
        <taxon>Satyrinae</taxon>
        <taxon>Satyrini</taxon>
        <taxon>Parargina</taxon>
        <taxon>Pararge</taxon>
    </lineage>
</organism>
<name>A0A8S4REK8_9NEOP</name>